<dbReference type="RefSeq" id="WP_079567223.1">
    <property type="nucleotide sequence ID" value="NZ_LT670818.1"/>
</dbReference>
<dbReference type="CDD" id="cd18790">
    <property type="entry name" value="SF2_C_UvrB"/>
    <property type="match status" value="1"/>
</dbReference>
<evidence type="ECO:0000256" key="16">
    <source>
        <dbReference type="SAM" id="MobiDB-lite"/>
    </source>
</evidence>
<dbReference type="InterPro" id="IPR001650">
    <property type="entry name" value="Helicase_C-like"/>
</dbReference>
<dbReference type="Pfam" id="PF17757">
    <property type="entry name" value="UvrB_inter"/>
    <property type="match status" value="1"/>
</dbReference>
<dbReference type="SMART" id="SM00490">
    <property type="entry name" value="HELICc"/>
    <property type="match status" value="1"/>
</dbReference>
<keyword evidence="5 13" id="KW-0227">DNA damage</keyword>
<keyword evidence="4 13" id="KW-0547">Nucleotide-binding</keyword>
<keyword evidence="15" id="KW-0175">Coiled coil</keyword>
<dbReference type="NCBIfam" id="TIGR00631">
    <property type="entry name" value="uvrb"/>
    <property type="match status" value="1"/>
</dbReference>
<dbReference type="GO" id="GO:0005524">
    <property type="term" value="F:ATP binding"/>
    <property type="evidence" value="ECO:0007669"/>
    <property type="project" value="UniProtKB-UniRule"/>
</dbReference>
<dbReference type="InterPro" id="IPR006935">
    <property type="entry name" value="Helicase/UvrB_N"/>
</dbReference>
<evidence type="ECO:0000256" key="8">
    <source>
        <dbReference type="ARBA" id="ARBA00022881"/>
    </source>
</evidence>
<evidence type="ECO:0000256" key="11">
    <source>
        <dbReference type="ARBA" id="ARBA00026033"/>
    </source>
</evidence>
<dbReference type="InterPro" id="IPR004807">
    <property type="entry name" value="UvrB"/>
</dbReference>
<dbReference type="InterPro" id="IPR024759">
    <property type="entry name" value="UvrB_YAD/RRR_dom"/>
</dbReference>
<dbReference type="PROSITE" id="PS50151">
    <property type="entry name" value="UVR"/>
    <property type="match status" value="1"/>
</dbReference>
<comment type="similarity">
    <text evidence="2 13 14">Belongs to the UvrB family.</text>
</comment>
<feature type="compositionally biased region" description="Low complexity" evidence="16">
    <location>
        <begin position="989"/>
        <end position="998"/>
    </location>
</feature>
<dbReference type="InterPro" id="IPR036876">
    <property type="entry name" value="UVR_dom_sf"/>
</dbReference>
<feature type="domain" description="Helicase ATP-binding" evidence="18">
    <location>
        <begin position="290"/>
        <end position="443"/>
    </location>
</feature>
<feature type="binding site" evidence="13">
    <location>
        <begin position="303"/>
        <end position="310"/>
    </location>
    <ligand>
        <name>ATP</name>
        <dbReference type="ChEBI" id="CHEBI:30616"/>
    </ligand>
</feature>
<dbReference type="SUPFAM" id="SSF46600">
    <property type="entry name" value="C-terminal UvrC-binding domain of UvrB"/>
    <property type="match status" value="1"/>
</dbReference>
<evidence type="ECO:0000256" key="14">
    <source>
        <dbReference type="RuleBase" id="RU003587"/>
    </source>
</evidence>
<evidence type="ECO:0000259" key="18">
    <source>
        <dbReference type="PROSITE" id="PS51192"/>
    </source>
</evidence>
<evidence type="ECO:0000256" key="9">
    <source>
        <dbReference type="ARBA" id="ARBA00023204"/>
    </source>
</evidence>
<dbReference type="Pfam" id="PF12344">
    <property type="entry name" value="UvrB"/>
    <property type="match status" value="1"/>
</dbReference>
<evidence type="ECO:0000256" key="2">
    <source>
        <dbReference type="ARBA" id="ARBA00008533"/>
    </source>
</evidence>
<dbReference type="PROSITE" id="PS51192">
    <property type="entry name" value="HELICASE_ATP_BIND_1"/>
    <property type="match status" value="1"/>
</dbReference>
<dbReference type="Gene3D" id="3.40.50.300">
    <property type="entry name" value="P-loop containing nucleotide triphosphate hydrolases"/>
    <property type="match status" value="3"/>
</dbReference>
<gene>
    <name evidence="13" type="primary">uvrB</name>
    <name evidence="20" type="ORF">SAMN05444169_3726</name>
</gene>
<dbReference type="PANTHER" id="PTHR24029">
    <property type="entry name" value="UVRABC SYSTEM PROTEIN B"/>
    <property type="match status" value="1"/>
</dbReference>
<comment type="function">
    <text evidence="13">The UvrABC repair system catalyzes the recognition and processing of DNA lesions. A damage recognition complex composed of 2 UvrA and 2 UvrB subunits scans DNA for abnormalities. Upon binding of the UvrA(2)B(2) complex to a putative damaged site, the DNA wraps around one UvrB monomer. DNA wrap is dependent on ATP binding by UvrB and probably causes local melting of the DNA helix, facilitating insertion of UvrB beta-hairpin between the DNA strands. Then UvrB probes one DNA strand for the presence of a lesion. If a lesion is found the UvrA subunits dissociate and the UvrB-DNA preincision complex is formed. This complex is subsequently bound by UvrC and the second UvrB is released. If no lesion is found, the DNA wraps around the other UvrB subunit that will check the other stand for damage.</text>
</comment>
<dbReference type="PANTHER" id="PTHR24029:SF0">
    <property type="entry name" value="UVRABC SYSTEM PROTEIN B"/>
    <property type="match status" value="1"/>
</dbReference>
<feature type="coiled-coil region" evidence="15">
    <location>
        <begin position="521"/>
        <end position="548"/>
    </location>
</feature>
<dbReference type="EMBL" id="LT670818">
    <property type="protein sequence ID" value="SHG70009.1"/>
    <property type="molecule type" value="Genomic_DNA"/>
</dbReference>
<evidence type="ECO:0000256" key="4">
    <source>
        <dbReference type="ARBA" id="ARBA00022741"/>
    </source>
</evidence>
<dbReference type="GO" id="GO:0003677">
    <property type="term" value="F:DNA binding"/>
    <property type="evidence" value="ECO:0007669"/>
    <property type="project" value="UniProtKB-UniRule"/>
</dbReference>
<feature type="region of interest" description="Disordered" evidence="16">
    <location>
        <begin position="963"/>
        <end position="1070"/>
    </location>
</feature>
<feature type="compositionally biased region" description="Basic and acidic residues" evidence="16">
    <location>
        <begin position="91"/>
        <end position="102"/>
    </location>
</feature>
<evidence type="ECO:0000256" key="15">
    <source>
        <dbReference type="SAM" id="Coils"/>
    </source>
</evidence>
<keyword evidence="10 13" id="KW-0742">SOS response</keyword>
<keyword evidence="3 13" id="KW-0963">Cytoplasm</keyword>
<dbReference type="PROSITE" id="PS51194">
    <property type="entry name" value="HELICASE_CTER"/>
    <property type="match status" value="1"/>
</dbReference>
<dbReference type="SMART" id="SM00487">
    <property type="entry name" value="DEXDc"/>
    <property type="match status" value="1"/>
</dbReference>
<dbReference type="AlphaFoldDB" id="A0A1M5LZA0"/>
<dbReference type="GO" id="GO:0009381">
    <property type="term" value="F:excinuclease ABC activity"/>
    <property type="evidence" value="ECO:0007669"/>
    <property type="project" value="UniProtKB-UniRule"/>
</dbReference>
<keyword evidence="8 13" id="KW-0267">Excision nuclease</keyword>
<dbReference type="InterPro" id="IPR001943">
    <property type="entry name" value="UVR_dom"/>
</dbReference>
<dbReference type="GO" id="GO:0006289">
    <property type="term" value="P:nucleotide-excision repair"/>
    <property type="evidence" value="ECO:0007669"/>
    <property type="project" value="UniProtKB-UniRule"/>
</dbReference>
<comment type="subcellular location">
    <subcellularLocation>
        <location evidence="1 13 14">Cytoplasm</location>
    </subcellularLocation>
</comment>
<feature type="domain" description="UVR" evidence="17">
    <location>
        <begin position="891"/>
        <end position="926"/>
    </location>
</feature>
<evidence type="ECO:0000256" key="6">
    <source>
        <dbReference type="ARBA" id="ARBA00022769"/>
    </source>
</evidence>
<comment type="domain">
    <text evidence="13">The beta-hairpin motif is involved in DNA binding.</text>
</comment>
<keyword evidence="7 13" id="KW-0067">ATP-binding</keyword>
<keyword evidence="9 13" id="KW-0234">DNA repair</keyword>
<evidence type="ECO:0000256" key="5">
    <source>
        <dbReference type="ARBA" id="ARBA00022763"/>
    </source>
</evidence>
<evidence type="ECO:0000313" key="20">
    <source>
        <dbReference type="EMBL" id="SHG70009.1"/>
    </source>
</evidence>
<feature type="short sequence motif" description="Beta-hairpin" evidence="13">
    <location>
        <begin position="356"/>
        <end position="379"/>
    </location>
</feature>
<evidence type="ECO:0000256" key="1">
    <source>
        <dbReference type="ARBA" id="ARBA00004496"/>
    </source>
</evidence>
<evidence type="ECO:0000256" key="10">
    <source>
        <dbReference type="ARBA" id="ARBA00023236"/>
    </source>
</evidence>
<evidence type="ECO:0000256" key="3">
    <source>
        <dbReference type="ARBA" id="ARBA00022490"/>
    </source>
</evidence>
<dbReference type="Proteomes" id="UP000190675">
    <property type="component" value="Chromosome I"/>
</dbReference>
<dbReference type="GO" id="GO:0005737">
    <property type="term" value="C:cytoplasm"/>
    <property type="evidence" value="ECO:0007669"/>
    <property type="project" value="UniProtKB-SubCell"/>
</dbReference>
<organism evidence="20 21">
    <name type="scientific">Bradyrhizobium erythrophlei</name>
    <dbReference type="NCBI Taxonomy" id="1437360"/>
    <lineage>
        <taxon>Bacteria</taxon>
        <taxon>Pseudomonadati</taxon>
        <taxon>Pseudomonadota</taxon>
        <taxon>Alphaproteobacteria</taxon>
        <taxon>Hyphomicrobiales</taxon>
        <taxon>Nitrobacteraceae</taxon>
        <taxon>Bradyrhizobium</taxon>
    </lineage>
</organism>
<sequence length="1070" mass="117275">MATPPDKPKSQKKPASPPKPKSGSRASSKASRPDVQPIGPALAELLNPAINRGESGLGSGTGLQPPPDNSWDRRAGGEAAAHRARASTRGSGDDVAKKDAVTTRDSSSFSPPPTREARGGEGSGVGGASADPVPDRERESAARPPTPDPSPPLRGRRGEEKGGEENSGLGEAPQREFAPANYGTSATIPTLDPELAKQLGFTTEEEDAAAMARPPRNKMEALGVAATADALDALIREGRPEFKGDDGQVKVWTPHRPPRPEKSEGGVRFVIKSEYEPKGDQPTAIKELVEGIARNDRTQVLLGVTGSGKTYTMAKVIEATQRPAIILAPNKTLAAQLYGEFKSFFPDNAVEYFVSYYDYYQPEAYVPRTDTYIEKDSSINEQIDRMRHSATRALLERDDVIIVASVSCIYGIGSVETYTAMTFALKKGERIDQRQLIADLVALQYKRTQADFTRGTFRVRGDVIDIFPAHYEDRAWRVNLFGDTVENIEEFDPLTGHKQDELEFIKIYANSHYVTPRPTLVQAIKSIKSELKMRLDQLNNQGRLLEAQRLEQRTTFDLEMMEATGSCAGIENYSRYLTGRRPGEPPPTLFEYVPDNALVFADESHVTVPQIGGMFKGDFRRKATLAEYGFRLPSCMDNRPLRFEEWDMMRPQSVAVSATPSAWELNESGGVFVEQVIRPTGLIDPPVNIRPARTQVDDLVGEVRATAQAGYRSLITVLTKRMAEDLTEYLHEQGIRVRYMHSDIDTIERIEIIRDLRLGAFDALVGINLLREGLDIPECALVAILDADKEGFLRSETSLIQTIGRAARNVDGKVILYADQMTGSMERAIAETDRRREKQVEYNTLNGITPESIKKSIGDIMNSVYERDHVLVEIGGNDMTDDIISIGHNFEAVLGDLETRMREAAADLNFEEAARLRDEVKRLRATELAVVDDPTAKQRTVQGKAGAYAGAKKYGEAANLPASAMKKRGGASSPSPRSSRGEGRGEGRSTGSASSAASKVHKPHLDEMHGPESLPFRPNRATPRKPSLDDSGPGSKIFQPTDSRQSGPEFGPAPRSTGGAPGHRGGWKKR</sequence>
<evidence type="ECO:0000256" key="13">
    <source>
        <dbReference type="HAMAP-Rule" id="MF_00204"/>
    </source>
</evidence>
<comment type="subunit">
    <text evidence="11 13 14">Forms a heterotetramer with UvrA during the search for lesions. Interacts with UvrC in an incision complex.</text>
</comment>
<evidence type="ECO:0000313" key="21">
    <source>
        <dbReference type="Proteomes" id="UP000190675"/>
    </source>
</evidence>
<dbReference type="CDD" id="cd17916">
    <property type="entry name" value="DEXHc_UvrB"/>
    <property type="match status" value="1"/>
</dbReference>
<feature type="compositionally biased region" description="Low complexity" evidence="16">
    <location>
        <begin position="21"/>
        <end position="30"/>
    </location>
</feature>
<dbReference type="Pfam" id="PF00271">
    <property type="entry name" value="Helicase_C"/>
    <property type="match status" value="1"/>
</dbReference>
<name>A0A1M5LZA0_9BRAD</name>
<dbReference type="OrthoDB" id="9806651at2"/>
<evidence type="ECO:0000259" key="17">
    <source>
        <dbReference type="PROSITE" id="PS50151"/>
    </source>
</evidence>
<dbReference type="InterPro" id="IPR027417">
    <property type="entry name" value="P-loop_NTPase"/>
</dbReference>
<feature type="domain" description="Helicase C-terminal" evidence="19">
    <location>
        <begin position="695"/>
        <end position="848"/>
    </location>
</feature>
<dbReference type="InterPro" id="IPR041471">
    <property type="entry name" value="UvrB_inter"/>
</dbReference>
<reference evidence="20 21" key="1">
    <citation type="submission" date="2016-11" db="EMBL/GenBank/DDBJ databases">
        <authorList>
            <person name="Jaros S."/>
            <person name="Januszkiewicz K."/>
            <person name="Wedrychowicz H."/>
        </authorList>
    </citation>
    <scope>NUCLEOTIDE SEQUENCE [LARGE SCALE GENOMIC DNA]</scope>
    <source>
        <strain evidence="20 21">GAS242</strain>
    </source>
</reference>
<evidence type="ECO:0000256" key="12">
    <source>
        <dbReference type="ARBA" id="ARBA00029504"/>
    </source>
</evidence>
<dbReference type="Pfam" id="PF04851">
    <property type="entry name" value="ResIII"/>
    <property type="match status" value="1"/>
</dbReference>
<protein>
    <recommendedName>
        <fullName evidence="12 13">UvrABC system protein B</fullName>
        <shortName evidence="13">Protein UvrB</shortName>
    </recommendedName>
    <alternativeName>
        <fullName evidence="13">Excinuclease ABC subunit B</fullName>
    </alternativeName>
</protein>
<feature type="region of interest" description="Disordered" evidence="16">
    <location>
        <begin position="1"/>
        <end position="214"/>
    </location>
</feature>
<dbReference type="HAMAP" id="MF_00204">
    <property type="entry name" value="UvrB"/>
    <property type="match status" value="1"/>
</dbReference>
<feature type="region of interest" description="Disordered" evidence="16">
    <location>
        <begin position="240"/>
        <end position="266"/>
    </location>
</feature>
<dbReference type="GO" id="GO:0016887">
    <property type="term" value="F:ATP hydrolysis activity"/>
    <property type="evidence" value="ECO:0007669"/>
    <property type="project" value="InterPro"/>
</dbReference>
<proteinExistence type="inferred from homology"/>
<keyword evidence="6 13" id="KW-0228">DNA excision</keyword>
<dbReference type="SUPFAM" id="SSF52540">
    <property type="entry name" value="P-loop containing nucleoside triphosphate hydrolases"/>
    <property type="match status" value="2"/>
</dbReference>
<evidence type="ECO:0000259" key="19">
    <source>
        <dbReference type="PROSITE" id="PS51194"/>
    </source>
</evidence>
<dbReference type="GO" id="GO:0009432">
    <property type="term" value="P:SOS response"/>
    <property type="evidence" value="ECO:0007669"/>
    <property type="project" value="UniProtKB-UniRule"/>
</dbReference>
<accession>A0A1M5LZA0</accession>
<dbReference type="InterPro" id="IPR014001">
    <property type="entry name" value="Helicase_ATP-bd"/>
</dbReference>
<dbReference type="NCBIfam" id="NF003673">
    <property type="entry name" value="PRK05298.1"/>
    <property type="match status" value="1"/>
</dbReference>
<dbReference type="GO" id="GO:0009380">
    <property type="term" value="C:excinuclease repair complex"/>
    <property type="evidence" value="ECO:0007669"/>
    <property type="project" value="InterPro"/>
</dbReference>
<evidence type="ECO:0000256" key="7">
    <source>
        <dbReference type="ARBA" id="ARBA00022840"/>
    </source>
</evidence>
<dbReference type="Gene3D" id="4.10.860.10">
    <property type="entry name" value="UVR domain"/>
    <property type="match status" value="1"/>
</dbReference>
<dbReference type="Pfam" id="PF02151">
    <property type="entry name" value="UVR"/>
    <property type="match status" value="1"/>
</dbReference>